<dbReference type="PANTHER" id="PTHR40254:SF1">
    <property type="entry name" value="BLR0577 PROTEIN"/>
    <property type="match status" value="1"/>
</dbReference>
<dbReference type="InterPro" id="IPR052189">
    <property type="entry name" value="L-asp_N-monooxygenase_NS-form"/>
</dbReference>
<proteinExistence type="predicted"/>
<organism evidence="1 2">
    <name type="scientific">Allofrancisella inopinata</name>
    <dbReference type="NCBI Taxonomy" id="1085647"/>
    <lineage>
        <taxon>Bacteria</taxon>
        <taxon>Pseudomonadati</taxon>
        <taxon>Pseudomonadota</taxon>
        <taxon>Gammaproteobacteria</taxon>
        <taxon>Thiotrichales</taxon>
        <taxon>Francisellaceae</taxon>
        <taxon>Allofrancisella</taxon>
    </lineage>
</organism>
<dbReference type="PANTHER" id="PTHR40254">
    <property type="entry name" value="BLR0577 PROTEIN"/>
    <property type="match status" value="1"/>
</dbReference>
<dbReference type="AlphaFoldDB" id="A0AAE7CQQ0"/>
<reference evidence="1 2" key="1">
    <citation type="submission" date="2019-03" db="EMBL/GenBank/DDBJ databases">
        <title>Complete Genome Sequence of Allofrancisella inopinata Strain SYSU YG23 Isolated from Water-Cooling Systems in China.</title>
        <authorList>
            <person name="Ohrman C."/>
            <person name="Uneklint I."/>
            <person name="Sjodin A."/>
        </authorList>
    </citation>
    <scope>NUCLEOTIDE SEQUENCE [LARGE SCALE GENOMIC DNA]</scope>
    <source>
        <strain evidence="1 2">SYSU YG23</strain>
    </source>
</reference>
<dbReference type="KEGG" id="aii:E4K63_04315"/>
<gene>
    <name evidence="1" type="ORF">E4K63_04315</name>
</gene>
<evidence type="ECO:0000313" key="2">
    <source>
        <dbReference type="Proteomes" id="UP000502004"/>
    </source>
</evidence>
<dbReference type="Proteomes" id="UP000502004">
    <property type="component" value="Chromosome"/>
</dbReference>
<evidence type="ECO:0000313" key="1">
    <source>
        <dbReference type="EMBL" id="QIV96091.1"/>
    </source>
</evidence>
<accession>A0AAE7CQQ0</accession>
<keyword evidence="2" id="KW-1185">Reference proteome</keyword>
<dbReference type="EMBL" id="CP038241">
    <property type="protein sequence ID" value="QIV96091.1"/>
    <property type="molecule type" value="Genomic_DNA"/>
</dbReference>
<name>A0AAE7CQQ0_9GAMM</name>
<protein>
    <submittedName>
        <fullName evidence="1">Uncharacterized protein</fullName>
    </submittedName>
</protein>
<sequence length="371" mass="43364">MKKKDFILSEYIELVEGCYSITKNKDYIFNPKAFYPREFFGIYLIHRFKEAIDMAKDNGVSVKVYSYCNVVDMDLNIYNKVNISYIVKKNNSKQLLDDIDKVLLVTGHWNKNILEGIDNIINTPYPPEVVTNRIINLQRENKSKDITIYIEGMGPSGVDSILNICQHGKFVYNKGIPIDYLPNWSKYNVNKINIIAISRSGIFPGVRTEKVSYEPYYLSEKKLFNSFVDGYLPLESIINLIDLELKYQSQGQLTVDDFVNASDVTAKDKLMFDLKEYENSKLLYTIILHIRRFKFYRYLSPKDKKKYDQCWNRHFIRVAVPIPRINAIKLSILFDKGILKALKSDKMHDTGFYLNQMPSMVMIFYIVNILI</sequence>